<dbReference type="EMBL" id="AP024702">
    <property type="protein sequence ID" value="BCX47295.1"/>
    <property type="molecule type" value="Genomic_DNA"/>
</dbReference>
<name>A0ABN6H1A3_9BACT</name>
<reference evidence="1 2" key="1">
    <citation type="submission" date="2021-06" db="EMBL/GenBank/DDBJ databases">
        <title>Complete genome of Haloferula helveola possessing various polysaccharide degrading enzymes.</title>
        <authorList>
            <person name="Takami H."/>
            <person name="Huang C."/>
            <person name="Hamasaki K."/>
        </authorList>
    </citation>
    <scope>NUCLEOTIDE SEQUENCE [LARGE SCALE GENOMIC DNA]</scope>
    <source>
        <strain evidence="1 2">CN-1</strain>
    </source>
</reference>
<organism evidence="1 2">
    <name type="scientific">Haloferula helveola</name>
    <dbReference type="NCBI Taxonomy" id="490095"/>
    <lineage>
        <taxon>Bacteria</taxon>
        <taxon>Pseudomonadati</taxon>
        <taxon>Verrucomicrobiota</taxon>
        <taxon>Verrucomicrobiia</taxon>
        <taxon>Verrucomicrobiales</taxon>
        <taxon>Verrucomicrobiaceae</taxon>
        <taxon>Haloferula</taxon>
    </lineage>
</organism>
<proteinExistence type="predicted"/>
<evidence type="ECO:0000313" key="1">
    <source>
        <dbReference type="EMBL" id="BCX47295.1"/>
    </source>
</evidence>
<gene>
    <name evidence="1" type="ORF">HAHE_12030</name>
</gene>
<dbReference type="Proteomes" id="UP001374893">
    <property type="component" value="Chromosome"/>
</dbReference>
<keyword evidence="2" id="KW-1185">Reference proteome</keyword>
<protein>
    <submittedName>
        <fullName evidence="1">Uncharacterized protein</fullName>
    </submittedName>
</protein>
<sequence length="199" mass="22533">MCEGDAILRDALQVAEPQAGRNSKRVAFSMLATSLSFAQHGGAVFEFHAKKELGDEAAKLKCSKLDVANRTITFSVDYGPSVGLGNRYFSIVYQVQIARAMSLELLGDEANMEISYEDFLKSYKLWCHQAARVVSRQRAKDLADWVSEHESEPIKQWLTVDEGKELPEFWARNEDIYDRSARTLYRSFVEAKEIALGDR</sequence>
<evidence type="ECO:0000313" key="2">
    <source>
        <dbReference type="Proteomes" id="UP001374893"/>
    </source>
</evidence>
<accession>A0ABN6H1A3</accession>